<dbReference type="EMBL" id="SJPJ01000001">
    <property type="protein sequence ID" value="TWT83587.1"/>
    <property type="molecule type" value="Genomic_DNA"/>
</dbReference>
<gene>
    <name evidence="1" type="ORF">CA13_50540</name>
</gene>
<reference evidence="1 2" key="1">
    <citation type="submission" date="2019-02" db="EMBL/GenBank/DDBJ databases">
        <title>Deep-cultivation of Planctomycetes and their phenomic and genomic characterization uncovers novel biology.</title>
        <authorList>
            <person name="Wiegand S."/>
            <person name="Jogler M."/>
            <person name="Boedeker C."/>
            <person name="Pinto D."/>
            <person name="Vollmers J."/>
            <person name="Rivas-Marin E."/>
            <person name="Kohn T."/>
            <person name="Peeters S.H."/>
            <person name="Heuer A."/>
            <person name="Rast P."/>
            <person name="Oberbeckmann S."/>
            <person name="Bunk B."/>
            <person name="Jeske O."/>
            <person name="Meyerdierks A."/>
            <person name="Storesund J.E."/>
            <person name="Kallscheuer N."/>
            <person name="Luecker S."/>
            <person name="Lage O.M."/>
            <person name="Pohl T."/>
            <person name="Merkel B.J."/>
            <person name="Hornburger P."/>
            <person name="Mueller R.-W."/>
            <person name="Bruemmer F."/>
            <person name="Labrenz M."/>
            <person name="Spormann A.M."/>
            <person name="Op Den Camp H."/>
            <person name="Overmann J."/>
            <person name="Amann R."/>
            <person name="Jetten M.S.M."/>
            <person name="Mascher T."/>
            <person name="Medema M.H."/>
            <person name="Devos D.P."/>
            <person name="Kaster A.-K."/>
            <person name="Ovreas L."/>
            <person name="Rohde M."/>
            <person name="Galperin M.Y."/>
            <person name="Jogler C."/>
        </authorList>
    </citation>
    <scope>NUCLEOTIDE SEQUENCE [LARGE SCALE GENOMIC DNA]</scope>
    <source>
        <strain evidence="1 2">CA13</strain>
    </source>
</reference>
<accession>A0A5C5Z919</accession>
<dbReference type="Proteomes" id="UP000315010">
    <property type="component" value="Unassembled WGS sequence"/>
</dbReference>
<organism evidence="1 2">
    <name type="scientific">Novipirellula herctigrandis</name>
    <dbReference type="NCBI Taxonomy" id="2527986"/>
    <lineage>
        <taxon>Bacteria</taxon>
        <taxon>Pseudomonadati</taxon>
        <taxon>Planctomycetota</taxon>
        <taxon>Planctomycetia</taxon>
        <taxon>Pirellulales</taxon>
        <taxon>Pirellulaceae</taxon>
        <taxon>Novipirellula</taxon>
    </lineage>
</organism>
<evidence type="ECO:0000313" key="1">
    <source>
        <dbReference type="EMBL" id="TWT83587.1"/>
    </source>
</evidence>
<protein>
    <submittedName>
        <fullName evidence="1">Uncharacterized protein</fullName>
    </submittedName>
</protein>
<name>A0A5C5Z919_9BACT</name>
<comment type="caution">
    <text evidence="1">The sequence shown here is derived from an EMBL/GenBank/DDBJ whole genome shotgun (WGS) entry which is preliminary data.</text>
</comment>
<proteinExistence type="predicted"/>
<sequence length="39" mass="4235">MLASLLPATWLVLLVTRAFLSWMYAKPRPGIAAPGHTLA</sequence>
<evidence type="ECO:0000313" key="2">
    <source>
        <dbReference type="Proteomes" id="UP000315010"/>
    </source>
</evidence>
<dbReference type="AlphaFoldDB" id="A0A5C5Z919"/>
<keyword evidence="2" id="KW-1185">Reference proteome</keyword>